<dbReference type="InterPro" id="IPR004099">
    <property type="entry name" value="Pyr_nucl-diS_OxRdtase_dimer"/>
</dbReference>
<dbReference type="PANTHER" id="PTHR43014:SF4">
    <property type="entry name" value="PYRIDINE NUCLEOTIDE-DISULFIDE OXIDOREDUCTASE RCLA-RELATED"/>
    <property type="match status" value="1"/>
</dbReference>
<evidence type="ECO:0000313" key="10">
    <source>
        <dbReference type="Proteomes" id="UP000218767"/>
    </source>
</evidence>
<evidence type="ECO:0000256" key="1">
    <source>
        <dbReference type="ARBA" id="ARBA00007532"/>
    </source>
</evidence>
<dbReference type="SUPFAM" id="SSF55424">
    <property type="entry name" value="FAD/NAD-linked reductases, dimerisation (C-terminal) domain"/>
    <property type="match status" value="1"/>
</dbReference>
<dbReference type="SUPFAM" id="SSF51905">
    <property type="entry name" value="FAD/NAD(P)-binding domain"/>
    <property type="match status" value="1"/>
</dbReference>
<dbReference type="InterPro" id="IPR023753">
    <property type="entry name" value="FAD/NAD-binding_dom"/>
</dbReference>
<dbReference type="EMBL" id="NVUL01000004">
    <property type="protein sequence ID" value="PCI81672.1"/>
    <property type="molecule type" value="Genomic_DNA"/>
</dbReference>
<comment type="similarity">
    <text evidence="1">Belongs to the class-I pyridine nucleotide-disulfide oxidoreductase family.</text>
</comment>
<dbReference type="Proteomes" id="UP000218767">
    <property type="component" value="Unassembled WGS sequence"/>
</dbReference>
<dbReference type="InterPro" id="IPR001100">
    <property type="entry name" value="Pyr_nuc-diS_OxRdtase"/>
</dbReference>
<feature type="binding site" evidence="5">
    <location>
        <position position="267"/>
    </location>
    <ligand>
        <name>NAD(+)</name>
        <dbReference type="ChEBI" id="CHEBI:57540"/>
    </ligand>
</feature>
<protein>
    <submittedName>
        <fullName evidence="9">Dihydrolipoyl dehydrogenase</fullName>
    </submittedName>
</protein>
<dbReference type="PIRSF" id="PIRSF000350">
    <property type="entry name" value="Mercury_reductase_MerA"/>
    <property type="match status" value="1"/>
</dbReference>
<feature type="disulfide bond" description="Redox-active" evidence="6">
    <location>
        <begin position="43"/>
        <end position="48"/>
    </location>
</feature>
<evidence type="ECO:0000259" key="8">
    <source>
        <dbReference type="Pfam" id="PF07992"/>
    </source>
</evidence>
<evidence type="ECO:0000256" key="3">
    <source>
        <dbReference type="ARBA" id="ARBA00022827"/>
    </source>
</evidence>
<comment type="caution">
    <text evidence="9">The sequence shown here is derived from an EMBL/GenBank/DDBJ whole genome shotgun (WGS) entry which is preliminary data.</text>
</comment>
<keyword evidence="5" id="KW-0547">Nucleotide-binding</keyword>
<evidence type="ECO:0000313" key="9">
    <source>
        <dbReference type="EMBL" id="PCI81672.1"/>
    </source>
</evidence>
<reference evidence="10" key="1">
    <citation type="submission" date="2017-08" db="EMBL/GenBank/DDBJ databases">
        <title>A dynamic microbial community with high functional redundancy inhabits the cold, oxic subseafloor aquifer.</title>
        <authorList>
            <person name="Tully B.J."/>
            <person name="Wheat C.G."/>
            <person name="Glazer B.T."/>
            <person name="Huber J.A."/>
        </authorList>
    </citation>
    <scope>NUCLEOTIDE SEQUENCE [LARGE SCALE GENOMIC DNA]</scope>
</reference>
<dbReference type="Gene3D" id="3.50.50.60">
    <property type="entry name" value="FAD/NAD(P)-binding domain"/>
    <property type="match status" value="3"/>
</dbReference>
<dbReference type="InterPro" id="IPR036324">
    <property type="entry name" value="Mn/Fe_SOD_N_sf"/>
</dbReference>
<organism evidence="9 10">
    <name type="scientific">SAR86 cluster bacterium</name>
    <dbReference type="NCBI Taxonomy" id="2030880"/>
    <lineage>
        <taxon>Bacteria</taxon>
        <taxon>Pseudomonadati</taxon>
        <taxon>Pseudomonadota</taxon>
        <taxon>Gammaproteobacteria</taxon>
        <taxon>SAR86 cluster</taxon>
    </lineage>
</organism>
<dbReference type="Gene3D" id="1.10.287.990">
    <property type="entry name" value="Fe,Mn superoxide dismutase (SOD) domain"/>
    <property type="match status" value="1"/>
</dbReference>
<evidence type="ECO:0000256" key="4">
    <source>
        <dbReference type="PIRSR" id="PIRSR000350-2"/>
    </source>
</evidence>
<keyword evidence="5" id="KW-0520">NAD</keyword>
<keyword evidence="3 5" id="KW-0274">FAD</keyword>
<gene>
    <name evidence="9" type="ORF">COB20_01600</name>
</gene>
<accession>A0A2A4XG81</accession>
<feature type="binding site" evidence="5">
    <location>
        <position position="309"/>
    </location>
    <ligand>
        <name>FAD</name>
        <dbReference type="ChEBI" id="CHEBI:57692"/>
    </ligand>
</feature>
<dbReference type="GO" id="GO:0003955">
    <property type="term" value="F:NAD(P)H dehydrogenase (quinone) activity"/>
    <property type="evidence" value="ECO:0007669"/>
    <property type="project" value="TreeGrafter"/>
</dbReference>
<dbReference type="Pfam" id="PF02852">
    <property type="entry name" value="Pyr_redox_dim"/>
    <property type="match status" value="1"/>
</dbReference>
<evidence type="ECO:0000259" key="7">
    <source>
        <dbReference type="Pfam" id="PF02852"/>
    </source>
</evidence>
<keyword evidence="2" id="KW-0285">Flavoprotein</keyword>
<proteinExistence type="inferred from homology"/>
<feature type="active site" description="Proton acceptor" evidence="4">
    <location>
        <position position="443"/>
    </location>
</feature>
<dbReference type="PRINTS" id="PR00368">
    <property type="entry name" value="FADPNR"/>
</dbReference>
<evidence type="ECO:0000256" key="5">
    <source>
        <dbReference type="PIRSR" id="PIRSR000350-3"/>
    </source>
</evidence>
<dbReference type="Gene3D" id="3.30.390.30">
    <property type="match status" value="1"/>
</dbReference>
<dbReference type="AlphaFoldDB" id="A0A2A4XG81"/>
<dbReference type="GO" id="GO:0050660">
    <property type="term" value="F:flavin adenine dinucleotide binding"/>
    <property type="evidence" value="ECO:0007669"/>
    <property type="project" value="TreeGrafter"/>
</dbReference>
<feature type="binding site" evidence="5">
    <location>
        <begin position="178"/>
        <end position="185"/>
    </location>
    <ligand>
        <name>NAD(+)</name>
        <dbReference type="ChEBI" id="CHEBI:57540"/>
    </ligand>
</feature>
<sequence>MKTREVDIAIIGAGTAGMSAYRTAKDHTDNIVVIESGVYGTTCARVGCMPSKLLIAAAEVSHQIDNAAQFGIEVTGKSIDGAKVLARVKSERDRFVGFVEEAVENWPEEHKLIGVARFLSSNELQVGDHTKVVAKRIVIAAGTRPAIPGPWYALEDRLLINDDVFQWDTLPESIAVVGTGVIGMEISQALSRLGVRTHLFGVGDRFGPISDPAVNEQMKKVLEAELTLSSDATVDAVTKTATGVEVSYTEGGELKQDSFEFLLAATGRRSNLDALDLHLAGIKLDERGNPEFNDATGQIEDSHIFIAGDVSNAHPLLHEAADDGRIAGDNAGRYPDVKVRPRRAPLSVVFTDPQITLVGARYIELKNAEADFETGEASFEDQGRSRVIAKNKGLIRVYGERNTGLFLGAEMVGPAAEHIGHLLSWAVQHRFTVQQMLDSPFYHPVIEEGLRTALRGLNRNLQMGPVPVERCLDCGPGA</sequence>
<name>A0A2A4XG81_9GAMM</name>
<dbReference type="NCBIfam" id="NF004939">
    <property type="entry name" value="PRK06292.1-1"/>
    <property type="match status" value="1"/>
</dbReference>
<dbReference type="Pfam" id="PF07992">
    <property type="entry name" value="Pyr_redox_2"/>
    <property type="match status" value="1"/>
</dbReference>
<dbReference type="InterPro" id="IPR036188">
    <property type="entry name" value="FAD/NAD-bd_sf"/>
</dbReference>
<evidence type="ECO:0000256" key="2">
    <source>
        <dbReference type="ARBA" id="ARBA00022630"/>
    </source>
</evidence>
<dbReference type="InterPro" id="IPR016156">
    <property type="entry name" value="FAD/NAD-linked_Rdtase_dimer_sf"/>
</dbReference>
<dbReference type="PANTHER" id="PTHR43014">
    <property type="entry name" value="MERCURIC REDUCTASE"/>
    <property type="match status" value="1"/>
</dbReference>
<evidence type="ECO:0000256" key="6">
    <source>
        <dbReference type="PIRSR" id="PIRSR000350-4"/>
    </source>
</evidence>
<feature type="domain" description="Pyridine nucleotide-disulphide oxidoreductase dimerisation" evidence="7">
    <location>
        <begin position="347"/>
        <end position="453"/>
    </location>
</feature>
<comment type="cofactor">
    <cofactor evidence="5">
        <name>FAD</name>
        <dbReference type="ChEBI" id="CHEBI:57692"/>
    </cofactor>
    <text evidence="5">Binds 1 FAD per subunit.</text>
</comment>
<feature type="binding site" evidence="5">
    <location>
        <position position="52"/>
    </location>
    <ligand>
        <name>FAD</name>
        <dbReference type="ChEBI" id="CHEBI:57692"/>
    </ligand>
</feature>
<feature type="domain" description="FAD/NAD(P)-binding" evidence="8">
    <location>
        <begin position="7"/>
        <end position="324"/>
    </location>
</feature>
<dbReference type="PRINTS" id="PR00411">
    <property type="entry name" value="PNDRDTASEI"/>
</dbReference>